<reference evidence="2 3" key="1">
    <citation type="submission" date="2016-10" db="EMBL/GenBank/DDBJ databases">
        <authorList>
            <person name="de Groot N.N."/>
        </authorList>
    </citation>
    <scope>NUCLEOTIDE SEQUENCE [LARGE SCALE GENOMIC DNA]</scope>
    <source>
        <strain evidence="2 3">CGMCC 4.6533</strain>
    </source>
</reference>
<feature type="compositionally biased region" description="Low complexity" evidence="1">
    <location>
        <begin position="147"/>
        <end position="173"/>
    </location>
</feature>
<protein>
    <submittedName>
        <fullName evidence="2">Uncharacterized protein</fullName>
    </submittedName>
</protein>
<name>A0A1G7YAZ9_9ACTN</name>
<evidence type="ECO:0000313" key="3">
    <source>
        <dbReference type="Proteomes" id="UP000199202"/>
    </source>
</evidence>
<evidence type="ECO:0000256" key="1">
    <source>
        <dbReference type="SAM" id="MobiDB-lite"/>
    </source>
</evidence>
<keyword evidence="3" id="KW-1185">Reference proteome</keyword>
<feature type="region of interest" description="Disordered" evidence="1">
    <location>
        <begin position="67"/>
        <end position="240"/>
    </location>
</feature>
<feature type="compositionally biased region" description="Basic residues" evidence="1">
    <location>
        <begin position="85"/>
        <end position="97"/>
    </location>
</feature>
<evidence type="ECO:0000313" key="2">
    <source>
        <dbReference type="EMBL" id="SDG93584.1"/>
    </source>
</evidence>
<gene>
    <name evidence="2" type="ORF">SAMN05421869_10162</name>
</gene>
<feature type="compositionally biased region" description="Basic residues" evidence="1">
    <location>
        <begin position="16"/>
        <end position="28"/>
    </location>
</feature>
<feature type="compositionally biased region" description="Basic and acidic residues" evidence="1">
    <location>
        <begin position="178"/>
        <end position="187"/>
    </location>
</feature>
<feature type="region of interest" description="Disordered" evidence="1">
    <location>
        <begin position="1"/>
        <end position="52"/>
    </location>
</feature>
<sequence length="240" mass="26950">MIGKRRFPQDRILLHPSRRLPRPSHRPGRSGFPPPTNPRPRRISCPCPGSRRCRRWTRSRRWTPFPRWTPSCRWTAPPRPEPSLRRPRTPPRRRSPPRPRLPGHIGWNVPNPHARRALPLLRTRRRHRPGTTPLRNRTGPRSHRGPRAASAPIPAPRSRTSAGTRATTSWTASPADARPLRPREGAQKDPVPGLRAPSRPLRARRGPGRGGRCRACPAAPPSPSRGSTGGPARRRPPGCA</sequence>
<accession>A0A1G7YAZ9</accession>
<proteinExistence type="predicted"/>
<dbReference type="AlphaFoldDB" id="A0A1G7YAZ9"/>
<organism evidence="2 3">
    <name type="scientific">Nonomuraea jiangxiensis</name>
    <dbReference type="NCBI Taxonomy" id="633440"/>
    <lineage>
        <taxon>Bacteria</taxon>
        <taxon>Bacillati</taxon>
        <taxon>Actinomycetota</taxon>
        <taxon>Actinomycetes</taxon>
        <taxon>Streptosporangiales</taxon>
        <taxon>Streptosporangiaceae</taxon>
        <taxon>Nonomuraea</taxon>
    </lineage>
</organism>
<dbReference type="EMBL" id="FNDJ01000001">
    <property type="protein sequence ID" value="SDG93584.1"/>
    <property type="molecule type" value="Genomic_DNA"/>
</dbReference>
<dbReference type="Proteomes" id="UP000199202">
    <property type="component" value="Unassembled WGS sequence"/>
</dbReference>